<gene>
    <name evidence="1" type="ORF">RN92_09695</name>
</gene>
<dbReference type="EMBL" id="CP013336">
    <property type="protein sequence ID" value="ALQ36170.1"/>
    <property type="molecule type" value="Genomic_DNA"/>
</dbReference>
<protein>
    <submittedName>
        <fullName evidence="1">Uncharacterized protein</fullName>
    </submittedName>
</protein>
<accession>A0AAC9A1M8</accession>
<dbReference type="AlphaFoldDB" id="A0AAC9A1M8"/>
<evidence type="ECO:0000313" key="1">
    <source>
        <dbReference type="EMBL" id="ALQ36170.1"/>
    </source>
</evidence>
<sequence>MEFHNYLINEKFLRDKEKELFYIEFLNNDEYSKLGIDYGINTKKIYFVIGSSKEQFYENDKTLLTLYLPLNVKEDGKDLNIELNLMNFLKRWYYEKNDIIPRLELTNTKINYKNNIFNSLFPLTKENFFYEGIEDNSAIFRILINHKF</sequence>
<proteinExistence type="predicted"/>
<reference evidence="1 2" key="1">
    <citation type="submission" date="2015-11" db="EMBL/GenBank/DDBJ databases">
        <authorList>
            <person name="Kook J.-K."/>
            <person name="Park S.-N."/>
            <person name="Lim Y.K."/>
            <person name="Jo E."/>
        </authorList>
    </citation>
    <scope>NUCLEOTIDE SEQUENCE [LARGE SCALE GENOMIC DNA]</scope>
    <source>
        <strain evidence="1 2">ChDC F206</strain>
    </source>
</reference>
<dbReference type="GeneID" id="60659883"/>
<dbReference type="RefSeq" id="WP_029491649.1">
    <property type="nucleotide sequence ID" value="NZ_ATKH01000011.1"/>
</dbReference>
<name>A0AAC9A1M8_9FUSO</name>
<dbReference type="Proteomes" id="UP000068516">
    <property type="component" value="Chromosome"/>
</dbReference>
<organism evidence="1 2">
    <name type="scientific">Fusobacterium hwasookii ChDC F206</name>
    <dbReference type="NCBI Taxonomy" id="1307443"/>
    <lineage>
        <taxon>Bacteria</taxon>
        <taxon>Fusobacteriati</taxon>
        <taxon>Fusobacteriota</taxon>
        <taxon>Fusobacteriia</taxon>
        <taxon>Fusobacteriales</taxon>
        <taxon>Fusobacteriaceae</taxon>
        <taxon>Fusobacterium</taxon>
    </lineage>
</organism>
<evidence type="ECO:0000313" key="2">
    <source>
        <dbReference type="Proteomes" id="UP000068516"/>
    </source>
</evidence>